<dbReference type="InterPro" id="IPR011033">
    <property type="entry name" value="PRC_barrel-like_sf"/>
</dbReference>
<dbReference type="AlphaFoldDB" id="C0GCU4"/>
<feature type="domain" description="PRC-barrel" evidence="1">
    <location>
        <begin position="2"/>
        <end position="64"/>
    </location>
</feature>
<evidence type="ECO:0000259" key="1">
    <source>
        <dbReference type="Pfam" id="PF05239"/>
    </source>
</evidence>
<feature type="domain" description="PRC-barrel" evidence="1">
    <location>
        <begin position="83"/>
        <end position="148"/>
    </location>
</feature>
<accession>C0GCU4</accession>
<name>C0GCU4_DETAL</name>
<comment type="caution">
    <text evidence="2">The sequence shown here is derived from an EMBL/GenBank/DDBJ whole genome shotgun (WGS) entry which is preliminary data.</text>
</comment>
<proteinExistence type="predicted"/>
<dbReference type="InterPro" id="IPR027275">
    <property type="entry name" value="PRC-brl_dom"/>
</dbReference>
<organism evidence="2 3">
    <name type="scientific">Dethiobacter alkaliphilus AHT 1</name>
    <dbReference type="NCBI Taxonomy" id="555088"/>
    <lineage>
        <taxon>Bacteria</taxon>
        <taxon>Bacillati</taxon>
        <taxon>Bacillota</taxon>
        <taxon>Dethiobacteria</taxon>
        <taxon>Dethiobacterales</taxon>
        <taxon>Dethiobacteraceae</taxon>
        <taxon>Dethiobacter</taxon>
    </lineage>
</organism>
<dbReference type="Gene3D" id="2.30.30.240">
    <property type="entry name" value="PRC-barrel domain"/>
    <property type="match status" value="1"/>
</dbReference>
<evidence type="ECO:0000313" key="2">
    <source>
        <dbReference type="EMBL" id="EEG79029.1"/>
    </source>
</evidence>
<dbReference type="EMBL" id="ACJM01000001">
    <property type="protein sequence ID" value="EEG79029.1"/>
    <property type="molecule type" value="Genomic_DNA"/>
</dbReference>
<reference evidence="2 3" key="1">
    <citation type="submission" date="2009-02" db="EMBL/GenBank/DDBJ databases">
        <title>Sequencing of the draft genome and assembly of Dethiobacter alkaliphilus AHT 1.</title>
        <authorList>
            <consortium name="US DOE Joint Genome Institute (JGI-PGF)"/>
            <person name="Lucas S."/>
            <person name="Copeland A."/>
            <person name="Lapidus A."/>
            <person name="Glavina del Rio T."/>
            <person name="Dalin E."/>
            <person name="Tice H."/>
            <person name="Bruce D."/>
            <person name="Goodwin L."/>
            <person name="Pitluck S."/>
            <person name="Larimer F."/>
            <person name="Land M.L."/>
            <person name="Hauser L."/>
            <person name="Muyzer G."/>
        </authorList>
    </citation>
    <scope>NUCLEOTIDE SEQUENCE [LARGE SCALE GENOMIC DNA]</scope>
    <source>
        <strain evidence="2 3">AHT 1</strain>
    </source>
</reference>
<dbReference type="Proteomes" id="UP000006443">
    <property type="component" value="Unassembled WGS sequence"/>
</dbReference>
<dbReference type="eggNOG" id="COG3881">
    <property type="taxonomic scope" value="Bacteria"/>
</dbReference>
<sequence length="375" mass="41406">MGLPVIELSEGKLLGRIHSLVINPATRSVAALEVGERSLLKTKTELIPFASIRSIGGDAVTLQSHDAVQQADEQPELAALMDRKIIGTKVVTVDGSLAGTVEELSFTAEDGALTEIFLLVDKTREHLALPVAVVENFGRDFIIVNADYLVQAREAEAVDTTDRMGRQIPHSLEAKAIEFVLEREAGQDVTDDDGNFIIRKGETVTIDVISHAREKNRLTQVLIAAGVSELLEGLDFTREKLDTGSKKLLESWQSLRDRSHEWLVRRLEDDRPGPTSELRELWFQLQGRLAQGGRELEDETRTKIRQYVLGKKLAHPVYDKNGILLGGRGDQVTAEMREAAENAERLPQLFLSAAAGDVQLALDPIKKQIKDVLGD</sequence>
<protein>
    <recommendedName>
        <fullName evidence="1">PRC-barrel domain-containing protein</fullName>
    </recommendedName>
</protein>
<keyword evidence="3" id="KW-1185">Reference proteome</keyword>
<dbReference type="STRING" id="555088.DealDRAFT_0303"/>
<evidence type="ECO:0000313" key="3">
    <source>
        <dbReference type="Proteomes" id="UP000006443"/>
    </source>
</evidence>
<dbReference type="SUPFAM" id="SSF50346">
    <property type="entry name" value="PRC-barrel domain"/>
    <property type="match status" value="2"/>
</dbReference>
<dbReference type="Pfam" id="PF05239">
    <property type="entry name" value="PRC"/>
    <property type="match status" value="2"/>
</dbReference>
<gene>
    <name evidence="2" type="ORF">DealDRAFT_0303</name>
</gene>